<dbReference type="Proteomes" id="UP001364211">
    <property type="component" value="Unassembled WGS sequence"/>
</dbReference>
<dbReference type="Gene3D" id="1.10.10.10">
    <property type="entry name" value="Winged helix-like DNA-binding domain superfamily/Winged helix DNA-binding domain"/>
    <property type="match status" value="1"/>
</dbReference>
<evidence type="ECO:0000256" key="3">
    <source>
        <dbReference type="ARBA" id="ARBA00023163"/>
    </source>
</evidence>
<dbReference type="SMART" id="SM00347">
    <property type="entry name" value="HTH_MARR"/>
    <property type="match status" value="1"/>
</dbReference>
<dbReference type="EMBL" id="JBBJUP010000019">
    <property type="protein sequence ID" value="MEJ8281343.1"/>
    <property type="molecule type" value="Genomic_DNA"/>
</dbReference>
<keyword evidence="7" id="KW-1185">Reference proteome</keyword>
<reference evidence="6 7" key="1">
    <citation type="submission" date="2024-03" db="EMBL/GenBank/DDBJ databases">
        <title>Draft genome sequence of Pseudonocardia sp. DW16-2.</title>
        <authorList>
            <person name="Duangmal K."/>
        </authorList>
    </citation>
    <scope>NUCLEOTIDE SEQUENCE [LARGE SCALE GENOMIC DNA]</scope>
    <source>
        <strain evidence="6 7">DW16-2</strain>
    </source>
</reference>
<feature type="region of interest" description="Disordered" evidence="4">
    <location>
        <begin position="1"/>
        <end position="39"/>
    </location>
</feature>
<dbReference type="InterPro" id="IPR000835">
    <property type="entry name" value="HTH_MarR-typ"/>
</dbReference>
<feature type="compositionally biased region" description="Acidic residues" evidence="4">
    <location>
        <begin position="17"/>
        <end position="39"/>
    </location>
</feature>
<feature type="domain" description="HTH marR-type" evidence="5">
    <location>
        <begin position="44"/>
        <end position="176"/>
    </location>
</feature>
<evidence type="ECO:0000256" key="2">
    <source>
        <dbReference type="ARBA" id="ARBA00023125"/>
    </source>
</evidence>
<comment type="caution">
    <text evidence="6">The sequence shown here is derived from an EMBL/GenBank/DDBJ whole genome shotgun (WGS) entry which is preliminary data.</text>
</comment>
<keyword evidence="1" id="KW-0805">Transcription regulation</keyword>
<proteinExistence type="predicted"/>
<dbReference type="InterPro" id="IPR036388">
    <property type="entry name" value="WH-like_DNA-bd_sf"/>
</dbReference>
<evidence type="ECO:0000256" key="4">
    <source>
        <dbReference type="SAM" id="MobiDB-lite"/>
    </source>
</evidence>
<dbReference type="PANTHER" id="PTHR39515:SF2">
    <property type="entry name" value="HTH-TYPE TRANSCRIPTIONAL REGULATOR RV0880"/>
    <property type="match status" value="1"/>
</dbReference>
<sequence length="186" mass="20087">MATAEVAGAEPTGAEPTDAEPTDAEPTDAEPTDAEPTDAELELADTVVRELFLLIRQVKRSAERHRPEMIVDMAGYHVLAHLHFGGPQRAGEVAAAFHSDPSTISRQVSALVKSGLVERRADPGDGRASLLAATGDGIRVIETERRRRARAIATVLAAWSPDDRQALTGMLGRFLDDYQTYEAQES</sequence>
<dbReference type="Pfam" id="PF01047">
    <property type="entry name" value="MarR"/>
    <property type="match status" value="1"/>
</dbReference>
<gene>
    <name evidence="6" type="ORF">WJX68_20570</name>
</gene>
<dbReference type="RefSeq" id="WP_340293514.1">
    <property type="nucleotide sequence ID" value="NZ_JBBJUP010000019.1"/>
</dbReference>
<dbReference type="PROSITE" id="PS50995">
    <property type="entry name" value="HTH_MARR_2"/>
    <property type="match status" value="1"/>
</dbReference>
<keyword evidence="2" id="KW-0238">DNA-binding</keyword>
<dbReference type="InterPro" id="IPR052526">
    <property type="entry name" value="HTH-type_Bedaq_tolerance"/>
</dbReference>
<dbReference type="PANTHER" id="PTHR39515">
    <property type="entry name" value="CONSERVED PROTEIN"/>
    <property type="match status" value="1"/>
</dbReference>
<dbReference type="SUPFAM" id="SSF46785">
    <property type="entry name" value="Winged helix' DNA-binding domain"/>
    <property type="match status" value="1"/>
</dbReference>
<evidence type="ECO:0000259" key="5">
    <source>
        <dbReference type="PROSITE" id="PS50995"/>
    </source>
</evidence>
<organism evidence="6 7">
    <name type="scientific">Pseudonocardia spirodelae</name>
    <dbReference type="NCBI Taxonomy" id="3133431"/>
    <lineage>
        <taxon>Bacteria</taxon>
        <taxon>Bacillati</taxon>
        <taxon>Actinomycetota</taxon>
        <taxon>Actinomycetes</taxon>
        <taxon>Pseudonocardiales</taxon>
        <taxon>Pseudonocardiaceae</taxon>
        <taxon>Pseudonocardia</taxon>
    </lineage>
</organism>
<evidence type="ECO:0000313" key="7">
    <source>
        <dbReference type="Proteomes" id="UP001364211"/>
    </source>
</evidence>
<name>A0ABU8TCH0_9PSEU</name>
<evidence type="ECO:0000256" key="1">
    <source>
        <dbReference type="ARBA" id="ARBA00023015"/>
    </source>
</evidence>
<dbReference type="InterPro" id="IPR036390">
    <property type="entry name" value="WH_DNA-bd_sf"/>
</dbReference>
<protein>
    <submittedName>
        <fullName evidence="6">MarR family transcriptional regulator</fullName>
    </submittedName>
</protein>
<evidence type="ECO:0000313" key="6">
    <source>
        <dbReference type="EMBL" id="MEJ8281343.1"/>
    </source>
</evidence>
<keyword evidence="3" id="KW-0804">Transcription</keyword>
<dbReference type="InterPro" id="IPR023187">
    <property type="entry name" value="Tscrpt_reg_MarR-type_CS"/>
</dbReference>
<accession>A0ABU8TCH0</accession>
<dbReference type="PROSITE" id="PS01117">
    <property type="entry name" value="HTH_MARR_1"/>
    <property type="match status" value="1"/>
</dbReference>